<keyword evidence="1" id="KW-0812">Transmembrane</keyword>
<evidence type="ECO:0000256" key="1">
    <source>
        <dbReference type="SAM" id="Phobius"/>
    </source>
</evidence>
<keyword evidence="1" id="KW-0472">Membrane</keyword>
<accession>A0A7S8IY06</accession>
<dbReference type="AlphaFoldDB" id="A0A7S8IY06"/>
<gene>
    <name evidence="2" type="ORF">Nkreftii_001301</name>
</gene>
<evidence type="ECO:0000313" key="3">
    <source>
        <dbReference type="Proteomes" id="UP000593737"/>
    </source>
</evidence>
<dbReference type="Proteomes" id="UP000593737">
    <property type="component" value="Chromosome"/>
</dbReference>
<evidence type="ECO:0000313" key="2">
    <source>
        <dbReference type="EMBL" id="QPD03527.1"/>
    </source>
</evidence>
<feature type="transmembrane region" description="Helical" evidence="1">
    <location>
        <begin position="6"/>
        <end position="23"/>
    </location>
</feature>
<name>A0A7S8IY06_9BACT</name>
<proteinExistence type="predicted"/>
<organism evidence="2 3">
    <name type="scientific">Candidatus Nitrospira kreftii</name>
    <dbReference type="NCBI Taxonomy" id="2652173"/>
    <lineage>
        <taxon>Bacteria</taxon>
        <taxon>Pseudomonadati</taxon>
        <taxon>Nitrospirota</taxon>
        <taxon>Nitrospiria</taxon>
        <taxon>Nitrospirales</taxon>
        <taxon>Nitrospiraceae</taxon>
        <taxon>Nitrospira</taxon>
    </lineage>
</organism>
<dbReference type="EMBL" id="CP047423">
    <property type="protein sequence ID" value="QPD03527.1"/>
    <property type="molecule type" value="Genomic_DNA"/>
</dbReference>
<keyword evidence="1" id="KW-1133">Transmembrane helix</keyword>
<sequence length="60" mass="6790">MIGWWLLGGVVTMMGGVLAYKVWRPRRRLSSGSHTVMTKTTDGELLQFLVRPTRKTGKDL</sequence>
<protein>
    <submittedName>
        <fullName evidence="2">Uncharacterized protein</fullName>
    </submittedName>
</protein>
<reference evidence="2 3" key="1">
    <citation type="journal article" date="2020" name="ISME J.">
        <title>Enrichment and physiological characterization of a novel comammox Nitrospira indicates ammonium inhibition of complete nitrification.</title>
        <authorList>
            <person name="Sakoula D."/>
            <person name="Koch H."/>
            <person name="Frank J."/>
            <person name="Jetten M.S.M."/>
            <person name="van Kessel M.A.H.J."/>
            <person name="Lucker S."/>
        </authorList>
    </citation>
    <scope>NUCLEOTIDE SEQUENCE [LARGE SCALE GENOMIC DNA]</scope>
    <source>
        <strain evidence="2">Comreactor17</strain>
    </source>
</reference>
<dbReference type="KEGG" id="nkf:Nkreftii_001301"/>